<name>A0ABN2I008_9ACTN</name>
<keyword evidence="3" id="KW-1185">Reference proteome</keyword>
<dbReference type="SUPFAM" id="SSF63829">
    <property type="entry name" value="Calcium-dependent phosphotriesterase"/>
    <property type="match status" value="1"/>
</dbReference>
<organism evidence="2 3">
    <name type="scientific">Kribbella yunnanensis</name>
    <dbReference type="NCBI Taxonomy" id="190194"/>
    <lineage>
        <taxon>Bacteria</taxon>
        <taxon>Bacillati</taxon>
        <taxon>Actinomycetota</taxon>
        <taxon>Actinomycetes</taxon>
        <taxon>Propionibacteriales</taxon>
        <taxon>Kribbellaceae</taxon>
        <taxon>Kribbella</taxon>
    </lineage>
</organism>
<feature type="chain" id="PRO_5047513523" evidence="1">
    <location>
        <begin position="26"/>
        <end position="358"/>
    </location>
</feature>
<protein>
    <submittedName>
        <fullName evidence="2">Uncharacterized protein</fullName>
    </submittedName>
</protein>
<dbReference type="RefSeq" id="WP_344155959.1">
    <property type="nucleotide sequence ID" value="NZ_BAAANF010000017.1"/>
</dbReference>
<evidence type="ECO:0000313" key="2">
    <source>
        <dbReference type="EMBL" id="GAA1696074.1"/>
    </source>
</evidence>
<dbReference type="EMBL" id="BAAANF010000017">
    <property type="protein sequence ID" value="GAA1696074.1"/>
    <property type="molecule type" value="Genomic_DNA"/>
</dbReference>
<comment type="caution">
    <text evidence="2">The sequence shown here is derived from an EMBL/GenBank/DDBJ whole genome shotgun (WGS) entry which is preliminary data.</text>
</comment>
<dbReference type="Proteomes" id="UP001500280">
    <property type="component" value="Unassembled WGS sequence"/>
</dbReference>
<evidence type="ECO:0000256" key="1">
    <source>
        <dbReference type="SAM" id="SignalP"/>
    </source>
</evidence>
<evidence type="ECO:0000313" key="3">
    <source>
        <dbReference type="Proteomes" id="UP001500280"/>
    </source>
</evidence>
<proteinExistence type="predicted"/>
<sequence length="358" mass="37902">MMLRKTILTAALAGVLMAPTLTAQAALTWTVTPTKSKPSSLADIDSKGSETWAVGVDLIDSYSDTRPLAFRWNGTRWVETPQPVRTNATLNSVAVAGAKEVWAVGEDHAVPEQSKPFAMRWNGTAWKVVPGPSVPAGSFSDVTIAPDGTPWVSGWADVGGREHAVVYRYAKGAWQQLTAGLENSINGNTLTVLSATDAWLGLNGGIAHFDGKTWKLVDDVPADGSHIPTGMVAASPTDIWASGVVHTVKGERPLVLHYDGKAWKQVATPQTDSQLYDITLHNNQPIAVGEKFTTSSEGIVTEHPFVIALQNGKFAETTSPAAKIGTLTGAESTGTRLWTVGAQRQPAADGTALAARSN</sequence>
<keyword evidence="1" id="KW-0732">Signal</keyword>
<reference evidence="2 3" key="1">
    <citation type="journal article" date="2019" name="Int. J. Syst. Evol. Microbiol.">
        <title>The Global Catalogue of Microorganisms (GCM) 10K type strain sequencing project: providing services to taxonomists for standard genome sequencing and annotation.</title>
        <authorList>
            <consortium name="The Broad Institute Genomics Platform"/>
            <consortium name="The Broad Institute Genome Sequencing Center for Infectious Disease"/>
            <person name="Wu L."/>
            <person name="Ma J."/>
        </authorList>
    </citation>
    <scope>NUCLEOTIDE SEQUENCE [LARGE SCALE GENOMIC DNA]</scope>
    <source>
        <strain evidence="2 3">JCM 14307</strain>
    </source>
</reference>
<gene>
    <name evidence="2" type="ORF">GCM10009745_47550</name>
</gene>
<feature type="signal peptide" evidence="1">
    <location>
        <begin position="1"/>
        <end position="25"/>
    </location>
</feature>
<accession>A0ABN2I008</accession>